<name>A0A6J7UNY4_9ZZZZ</name>
<organism evidence="4">
    <name type="scientific">freshwater metagenome</name>
    <dbReference type="NCBI Taxonomy" id="449393"/>
    <lineage>
        <taxon>unclassified sequences</taxon>
        <taxon>metagenomes</taxon>
        <taxon>ecological metagenomes</taxon>
    </lineage>
</organism>
<dbReference type="Pfam" id="PF13439">
    <property type="entry name" value="Glyco_transf_4"/>
    <property type="match status" value="1"/>
</dbReference>
<dbReference type="AlphaFoldDB" id="A0A6J7UNY4"/>
<protein>
    <submittedName>
        <fullName evidence="4">Unannotated protein</fullName>
    </submittedName>
</protein>
<dbReference type="GO" id="GO:0016757">
    <property type="term" value="F:glycosyltransferase activity"/>
    <property type="evidence" value="ECO:0007669"/>
    <property type="project" value="InterPro"/>
</dbReference>
<evidence type="ECO:0000313" key="4">
    <source>
        <dbReference type="EMBL" id="CAB5066932.1"/>
    </source>
</evidence>
<feature type="domain" description="Glycosyltransferase subfamily 4-like N-terminal" evidence="3">
    <location>
        <begin position="77"/>
        <end position="179"/>
    </location>
</feature>
<dbReference type="Gene3D" id="3.40.50.2000">
    <property type="entry name" value="Glycogen Phosphorylase B"/>
    <property type="match status" value="2"/>
</dbReference>
<proteinExistence type="predicted"/>
<dbReference type="PANTHER" id="PTHR46401:SF2">
    <property type="entry name" value="GLYCOSYLTRANSFERASE WBBK-RELATED"/>
    <property type="match status" value="1"/>
</dbReference>
<keyword evidence="1" id="KW-0808">Transferase</keyword>
<dbReference type="SUPFAM" id="SSF53756">
    <property type="entry name" value="UDP-Glycosyltransferase/glycogen phosphorylase"/>
    <property type="match status" value="1"/>
</dbReference>
<evidence type="ECO:0000256" key="1">
    <source>
        <dbReference type="ARBA" id="ARBA00022679"/>
    </source>
</evidence>
<dbReference type="Pfam" id="PF00534">
    <property type="entry name" value="Glycos_transf_1"/>
    <property type="match status" value="1"/>
</dbReference>
<feature type="domain" description="Glycosyl transferase family 1" evidence="2">
    <location>
        <begin position="193"/>
        <end position="319"/>
    </location>
</feature>
<dbReference type="GO" id="GO:0009103">
    <property type="term" value="P:lipopolysaccharide biosynthetic process"/>
    <property type="evidence" value="ECO:0007669"/>
    <property type="project" value="TreeGrafter"/>
</dbReference>
<sequence length="372" mass="40811">MVDAVKATEVAINLLWCVPGKVGGSEQYLTRQLAGLCGHSEFALHAYVPQGFIAAHGELADVVHMNEMSSTAHNRAARIMFENTWLNARTKSAQLVHHGGGTLPLRGNNNTLLTVHDVQYLTYPEYFSSVRLRYLQAMMPRSVKRARAIAVPSTYVRGVLMEQFSLPGEKIHVVRHGVEALVRSEENIARVRSKYGLDNVEYFIYPAMTHPHKNHAFLVNLLAGPWKNRSEHLVFIGSAGRAHEELLALVAQLGLSHRVHIVGRVEGSERDAFVAGARALLFPSQYEGFGAPLIEAMSLGVPVVCANTASLPEVAGDAAVVLPLTLDAWSDVPNMIDNTSAVLVQRGHERVQYFSLAESGNDLATTYESMLK</sequence>
<dbReference type="CDD" id="cd03809">
    <property type="entry name" value="GT4_MtfB-like"/>
    <property type="match status" value="1"/>
</dbReference>
<gene>
    <name evidence="4" type="ORF">UFOPK4347_01333</name>
</gene>
<evidence type="ECO:0000259" key="2">
    <source>
        <dbReference type="Pfam" id="PF00534"/>
    </source>
</evidence>
<dbReference type="PANTHER" id="PTHR46401">
    <property type="entry name" value="GLYCOSYLTRANSFERASE WBBK-RELATED"/>
    <property type="match status" value="1"/>
</dbReference>
<reference evidence="4" key="1">
    <citation type="submission" date="2020-05" db="EMBL/GenBank/DDBJ databases">
        <authorList>
            <person name="Chiriac C."/>
            <person name="Salcher M."/>
            <person name="Ghai R."/>
            <person name="Kavagutti S V."/>
        </authorList>
    </citation>
    <scope>NUCLEOTIDE SEQUENCE</scope>
</reference>
<dbReference type="InterPro" id="IPR028098">
    <property type="entry name" value="Glyco_trans_4-like_N"/>
</dbReference>
<dbReference type="InterPro" id="IPR001296">
    <property type="entry name" value="Glyco_trans_1"/>
</dbReference>
<accession>A0A6J7UNY4</accession>
<evidence type="ECO:0000259" key="3">
    <source>
        <dbReference type="Pfam" id="PF13439"/>
    </source>
</evidence>
<dbReference type="EMBL" id="CAFBQU010000042">
    <property type="protein sequence ID" value="CAB5066932.1"/>
    <property type="molecule type" value="Genomic_DNA"/>
</dbReference>